<dbReference type="Proteomes" id="UP000030143">
    <property type="component" value="Unassembled WGS sequence"/>
</dbReference>
<dbReference type="InterPro" id="IPR036047">
    <property type="entry name" value="F-box-like_dom_sf"/>
</dbReference>
<dbReference type="CDD" id="cd09917">
    <property type="entry name" value="F-box_SF"/>
    <property type="match status" value="1"/>
</dbReference>
<organism evidence="2 3">
    <name type="scientific">Penicillium expansum</name>
    <name type="common">Blue mold rot fungus</name>
    <dbReference type="NCBI Taxonomy" id="27334"/>
    <lineage>
        <taxon>Eukaryota</taxon>
        <taxon>Fungi</taxon>
        <taxon>Dikarya</taxon>
        <taxon>Ascomycota</taxon>
        <taxon>Pezizomycotina</taxon>
        <taxon>Eurotiomycetes</taxon>
        <taxon>Eurotiomycetidae</taxon>
        <taxon>Eurotiales</taxon>
        <taxon>Aspergillaceae</taxon>
        <taxon>Penicillium</taxon>
    </lineage>
</organism>
<reference evidence="2 3" key="1">
    <citation type="journal article" date="2015" name="Mol. Plant Microbe Interact.">
        <title>Genome, transcriptome, and functional analyses of Penicillium expansum provide new insights into secondary metabolism and pathogenicity.</title>
        <authorList>
            <person name="Ballester A.R."/>
            <person name="Marcet-Houben M."/>
            <person name="Levin E."/>
            <person name="Sela N."/>
            <person name="Selma-Lazaro C."/>
            <person name="Carmona L."/>
            <person name="Wisniewski M."/>
            <person name="Droby S."/>
            <person name="Gonzalez-Candelas L."/>
            <person name="Gabaldon T."/>
        </authorList>
    </citation>
    <scope>NUCLEOTIDE SEQUENCE [LARGE SCALE GENOMIC DNA]</scope>
    <source>
        <strain evidence="2 3">MD-8</strain>
    </source>
</reference>
<evidence type="ECO:0000259" key="1">
    <source>
        <dbReference type="PROSITE" id="PS50181"/>
    </source>
</evidence>
<dbReference type="GeneID" id="27673682"/>
<evidence type="ECO:0000313" key="2">
    <source>
        <dbReference type="EMBL" id="KGO51419.1"/>
    </source>
</evidence>
<dbReference type="AlphaFoldDB" id="A0A0A2J7V5"/>
<name>A0A0A2J7V5_PENEN</name>
<sequence>MATSNSNFRHLPVELMQAIAFRLPAEDLCSFRLSCKSIYESTMYTFRCTFFERIGTNLSLKGLERVEAIANDSELAPHVRSLTVKFVDDFEDRLAEGLRWNRHSSGYLLLDADVQKWAEALRGLVNCTSFHLIRKGWTDNDTCLDRFTSTDIITLILSAIIEAHIPVQEFLVDFVPPCVGGANELDLRRLNVPALWKPEFTSVWASLQVLLLNFTMEKNWIIDWIDPMVRHATDLRKLTIKFDDGRVARAVIEQLSSLGTTSQLQELTLNGVAKSIINPASLSKLLHNYRDSLRVINITYVPLEDSGWKSTLKMLSEFPVLESFSFDNLREFRYAMHFPVASGIPTVEQGTEFVIFRPRKLRDQTWNTRVRCRGPNAKAILQRLADSLEPLIFPKRNLVTV</sequence>
<gene>
    <name evidence="2" type="ORF">PEX2_009860</name>
</gene>
<keyword evidence="3" id="KW-1185">Reference proteome</keyword>
<dbReference type="Gene3D" id="3.80.10.10">
    <property type="entry name" value="Ribonuclease Inhibitor"/>
    <property type="match status" value="1"/>
</dbReference>
<dbReference type="Pfam" id="PF00646">
    <property type="entry name" value="F-box"/>
    <property type="match status" value="1"/>
</dbReference>
<dbReference type="InterPro" id="IPR001810">
    <property type="entry name" value="F-box_dom"/>
</dbReference>
<feature type="domain" description="F-box" evidence="1">
    <location>
        <begin position="5"/>
        <end position="54"/>
    </location>
</feature>
<dbReference type="HOGENOM" id="CLU_043820_2_0_1"/>
<comment type="caution">
    <text evidence="2">The sequence shown here is derived from an EMBL/GenBank/DDBJ whole genome shotgun (WGS) entry which is preliminary data.</text>
</comment>
<accession>A0A0A2J7V5</accession>
<dbReference type="EMBL" id="JQFZ01000288">
    <property type="protein sequence ID" value="KGO51419.1"/>
    <property type="molecule type" value="Genomic_DNA"/>
</dbReference>
<dbReference type="RefSeq" id="XP_016594372.1">
    <property type="nucleotide sequence ID" value="XM_016738263.1"/>
</dbReference>
<dbReference type="InterPro" id="IPR032675">
    <property type="entry name" value="LRR_dom_sf"/>
</dbReference>
<dbReference type="SUPFAM" id="SSF81383">
    <property type="entry name" value="F-box domain"/>
    <property type="match status" value="1"/>
</dbReference>
<protein>
    <recommendedName>
        <fullName evidence="1">F-box domain-containing protein</fullName>
    </recommendedName>
</protein>
<dbReference type="SUPFAM" id="SSF52047">
    <property type="entry name" value="RNI-like"/>
    <property type="match status" value="1"/>
</dbReference>
<evidence type="ECO:0000313" key="3">
    <source>
        <dbReference type="Proteomes" id="UP000030143"/>
    </source>
</evidence>
<proteinExistence type="predicted"/>
<dbReference type="VEuPathDB" id="FungiDB:PEXP_007160"/>
<dbReference type="PROSITE" id="PS50181">
    <property type="entry name" value="FBOX"/>
    <property type="match status" value="1"/>
</dbReference>